<feature type="compositionally biased region" description="Polar residues" evidence="2">
    <location>
        <begin position="1"/>
        <end position="18"/>
    </location>
</feature>
<feature type="coiled-coil region" evidence="1">
    <location>
        <begin position="368"/>
        <end position="395"/>
    </location>
</feature>
<comment type="caution">
    <text evidence="5">The sequence shown here is derived from an EMBL/GenBank/DDBJ whole genome shotgun (WGS) entry which is preliminary data.</text>
</comment>
<evidence type="ECO:0000259" key="3">
    <source>
        <dbReference type="PROSITE" id="PS50105"/>
    </source>
</evidence>
<evidence type="ECO:0000256" key="2">
    <source>
        <dbReference type="SAM" id="MobiDB-lite"/>
    </source>
</evidence>
<dbReference type="InterPro" id="IPR029071">
    <property type="entry name" value="Ubiquitin-like_domsf"/>
</dbReference>
<evidence type="ECO:0000256" key="1">
    <source>
        <dbReference type="SAM" id="Coils"/>
    </source>
</evidence>
<proteinExistence type="predicted"/>
<dbReference type="EMBL" id="RIBY02001778">
    <property type="protein sequence ID" value="KAH9828158.1"/>
    <property type="molecule type" value="Genomic_DNA"/>
</dbReference>
<dbReference type="PANTHER" id="PTHR12844">
    <property type="entry name" value="CONNECTOR ENCHANCER OF KINASE SUPPRESSOR OF RAS"/>
    <property type="match status" value="1"/>
</dbReference>
<dbReference type="SUPFAM" id="SSF54236">
    <property type="entry name" value="Ubiquitin-like"/>
    <property type="match status" value="1"/>
</dbReference>
<dbReference type="PROSITE" id="PS50105">
    <property type="entry name" value="SAM_DOMAIN"/>
    <property type="match status" value="1"/>
</dbReference>
<feature type="compositionally biased region" description="Polar residues" evidence="2">
    <location>
        <begin position="144"/>
        <end position="162"/>
    </location>
</feature>
<dbReference type="InterPro" id="IPR001660">
    <property type="entry name" value="SAM"/>
</dbReference>
<reference evidence="5 6" key="1">
    <citation type="journal article" date="2018" name="IMA Fungus">
        <title>IMA Genome-F 10: Nine draft genome sequences of Claviceps purpurea s.lat., including C. arundinis, C. humidiphila, and C. cf. spartinae, pseudomolecules for the pitch canker pathogen Fusarium circinatum, draft genome of Davidsoniella eucalypti, Grosmannia galeiformis, Quambalaria eucalypti, and Teratosphaeria destructans.</title>
        <authorList>
            <person name="Wingfield B.D."/>
            <person name="Liu M."/>
            <person name="Nguyen H.D."/>
            <person name="Lane F.A."/>
            <person name="Morgan S.W."/>
            <person name="De Vos L."/>
            <person name="Wilken P.M."/>
            <person name="Duong T.A."/>
            <person name="Aylward J."/>
            <person name="Coetzee M.P."/>
            <person name="Dadej K."/>
            <person name="De Beer Z.W."/>
            <person name="Findlay W."/>
            <person name="Havenga M."/>
            <person name="Kolarik M."/>
            <person name="Menzies J.G."/>
            <person name="Naidoo K."/>
            <person name="Pochopski O."/>
            <person name="Shoukouhi P."/>
            <person name="Santana Q.C."/>
            <person name="Seifert K.A."/>
            <person name="Soal N."/>
            <person name="Steenkamp E.T."/>
            <person name="Tatham C.T."/>
            <person name="van der Nest M.A."/>
            <person name="Wingfield M.J."/>
        </authorList>
    </citation>
    <scope>NUCLEOTIDE SEQUENCE [LARGE SCALE GENOMIC DNA]</scope>
    <source>
        <strain evidence="5">CMW44962</strain>
    </source>
</reference>
<feature type="compositionally biased region" description="Polar residues" evidence="2">
    <location>
        <begin position="562"/>
        <end position="572"/>
    </location>
</feature>
<dbReference type="Pfam" id="PF00536">
    <property type="entry name" value="SAM_1"/>
    <property type="match status" value="1"/>
</dbReference>
<dbReference type="SMART" id="SM00454">
    <property type="entry name" value="SAM"/>
    <property type="match status" value="1"/>
</dbReference>
<dbReference type="PANTHER" id="PTHR12844:SF42">
    <property type="entry name" value="CONNECTOR ENHANCER OF KSR PROTEIN CNK"/>
    <property type="match status" value="1"/>
</dbReference>
<feature type="compositionally biased region" description="Low complexity" evidence="2">
    <location>
        <begin position="24"/>
        <end position="63"/>
    </location>
</feature>
<feature type="compositionally biased region" description="Basic and acidic residues" evidence="2">
    <location>
        <begin position="473"/>
        <end position="482"/>
    </location>
</feature>
<feature type="region of interest" description="Disordered" evidence="2">
    <location>
        <begin position="400"/>
        <end position="427"/>
    </location>
</feature>
<feature type="compositionally biased region" description="Basic and acidic residues" evidence="2">
    <location>
        <begin position="546"/>
        <end position="561"/>
    </location>
</feature>
<feature type="compositionally biased region" description="Acidic residues" evidence="2">
    <location>
        <begin position="218"/>
        <end position="239"/>
    </location>
</feature>
<sequence>MSHQQGGYTRADMQQMTFDQAYGSNTAPSTSNLPTNNNSLAAATAGKGAPTPAPATASTPAAAHNTTRWFSRVSHRASHIPSISKGNTGSRETLTVKPPGSAGGRLGGSVEQVQVRSSSPASPADTDFGTTPIDASFGSRTDEPTTTARPSVQSLRSRSGTVATIRPEVPPKNNPPSKGGTGKMDKYGLMAGDDAYETDGGDADDEYERLRTMPTHYDDEDSDHPSESEEEHDSVDGEDTPTTQGWGESGRSPMGHIRQWTEEQVADYILSLSPAFKQYCQTFADEGVNGEALGALTHDELRELGVASVGHRLTILKAVYEAKLRAGVKIDEGDYIPPSAEGDRGDEKATQDDIARVIESIGLRDQRIIQAESQLRALRQELERISDEYRKFREETLPVMRLMKDQRTPLPDPSGGNLPSPREIDPVKHSDNLAAKESKGSSLSRKFSTKKLFLGSAPKQQSPTYPSQSHTPQPREVRDDPGGTHLEASAAAMAASSHLTASMTSQTSPNSVHGQQLSPTSPAYNQAPSSGGSYHAPGSAAARSFPRNDPRYGYSQHDEHTSGMSQWSQATTAVGDAPVSARQPPRRQAPTPSPREDETPQTAPLPRDRGDRDNPQVEIFKSFRVSIEDPCRVVLPVALKRYNITDDWRQYALYIVHGDQERCLGLEEKPLMLFKQLDKEGRKPMFMLRRHASPQEGWSGTAPASHQAANQGSIPGGVL</sequence>
<dbReference type="SUPFAM" id="SSF47769">
    <property type="entry name" value="SAM/Pointed domain"/>
    <property type="match status" value="1"/>
</dbReference>
<dbReference type="Gene3D" id="1.10.150.50">
    <property type="entry name" value="Transcription Factor, Ets-1"/>
    <property type="match status" value="1"/>
</dbReference>
<organism evidence="5 6">
    <name type="scientific">Teratosphaeria destructans</name>
    <dbReference type="NCBI Taxonomy" id="418781"/>
    <lineage>
        <taxon>Eukaryota</taxon>
        <taxon>Fungi</taxon>
        <taxon>Dikarya</taxon>
        <taxon>Ascomycota</taxon>
        <taxon>Pezizomycotina</taxon>
        <taxon>Dothideomycetes</taxon>
        <taxon>Dothideomycetidae</taxon>
        <taxon>Mycosphaerellales</taxon>
        <taxon>Teratosphaeriaceae</taxon>
        <taxon>Teratosphaeria</taxon>
    </lineage>
</organism>
<feature type="compositionally biased region" description="Polar residues" evidence="2">
    <location>
        <begin position="458"/>
        <end position="472"/>
    </location>
</feature>
<feature type="domain" description="SAM" evidence="3">
    <location>
        <begin position="260"/>
        <end position="325"/>
    </location>
</feature>
<dbReference type="InterPro" id="IPR013761">
    <property type="entry name" value="SAM/pointed_sf"/>
</dbReference>
<reference evidence="5 6" key="2">
    <citation type="journal article" date="2021" name="Curr. Genet.">
        <title>Genetic response to nitrogen starvation in the aggressive Eucalyptus foliar pathogen Teratosphaeria destructans.</title>
        <authorList>
            <person name="Havenga M."/>
            <person name="Wingfield B.D."/>
            <person name="Wingfield M.J."/>
            <person name="Dreyer L.L."/>
            <person name="Roets F."/>
            <person name="Aylward J."/>
        </authorList>
    </citation>
    <scope>NUCLEOTIDE SEQUENCE [LARGE SCALE GENOMIC DNA]</scope>
    <source>
        <strain evidence="5">CMW44962</strain>
    </source>
</reference>
<feature type="region of interest" description="Disordered" evidence="2">
    <location>
        <begin position="1"/>
        <end position="254"/>
    </location>
</feature>
<feature type="region of interest" description="Disordered" evidence="2">
    <location>
        <begin position="692"/>
        <end position="719"/>
    </location>
</feature>
<feature type="compositionally biased region" description="Polar residues" evidence="2">
    <location>
        <begin position="696"/>
        <end position="713"/>
    </location>
</feature>
<feature type="compositionally biased region" description="Polar residues" evidence="2">
    <location>
        <begin position="506"/>
        <end position="532"/>
    </location>
</feature>
<feature type="region of interest" description="Disordered" evidence="2">
    <location>
        <begin position="454"/>
        <end position="614"/>
    </location>
</feature>
<evidence type="ECO:0000313" key="6">
    <source>
        <dbReference type="Proteomes" id="UP001138500"/>
    </source>
</evidence>
<name>A0A9W7W2S4_9PEZI</name>
<dbReference type="CDD" id="cd01786">
    <property type="entry name" value="RA_STE50"/>
    <property type="match status" value="1"/>
</dbReference>
<feature type="domain" description="Ras-associating" evidence="4">
    <location>
        <begin position="620"/>
        <end position="693"/>
    </location>
</feature>
<dbReference type="Pfam" id="PF00788">
    <property type="entry name" value="RA"/>
    <property type="match status" value="1"/>
</dbReference>
<keyword evidence="1" id="KW-0175">Coiled coil</keyword>
<dbReference type="InterPro" id="IPR051566">
    <property type="entry name" value="CNKSR"/>
</dbReference>
<feature type="compositionally biased region" description="Polar residues" evidence="2">
    <location>
        <begin position="84"/>
        <end position="93"/>
    </location>
</feature>
<dbReference type="SMART" id="SM00314">
    <property type="entry name" value="RA"/>
    <property type="match status" value="1"/>
</dbReference>
<feature type="compositionally biased region" description="Low complexity" evidence="2">
    <location>
        <begin position="577"/>
        <end position="590"/>
    </location>
</feature>
<dbReference type="InterPro" id="IPR000159">
    <property type="entry name" value="RA_dom"/>
</dbReference>
<keyword evidence="6" id="KW-1185">Reference proteome</keyword>
<evidence type="ECO:0000259" key="4">
    <source>
        <dbReference type="PROSITE" id="PS50200"/>
    </source>
</evidence>
<feature type="compositionally biased region" description="Polar residues" evidence="2">
    <location>
        <begin position="111"/>
        <end position="121"/>
    </location>
</feature>
<protein>
    <submittedName>
        <fullName evidence="5">Protein STE50</fullName>
    </submittedName>
</protein>
<evidence type="ECO:0000313" key="5">
    <source>
        <dbReference type="EMBL" id="KAH9828158.1"/>
    </source>
</evidence>
<dbReference type="AlphaFoldDB" id="A0A9W7W2S4"/>
<dbReference type="OrthoDB" id="74412at2759"/>
<accession>A0A9W7W2S4</accession>
<dbReference type="GO" id="GO:0007165">
    <property type="term" value="P:signal transduction"/>
    <property type="evidence" value="ECO:0007669"/>
    <property type="project" value="InterPro"/>
</dbReference>
<feature type="compositionally biased region" description="Low complexity" evidence="2">
    <location>
        <begin position="485"/>
        <end position="505"/>
    </location>
</feature>
<dbReference type="Proteomes" id="UP001138500">
    <property type="component" value="Unassembled WGS sequence"/>
</dbReference>
<feature type="compositionally biased region" description="Acidic residues" evidence="2">
    <location>
        <begin position="194"/>
        <end position="207"/>
    </location>
</feature>
<dbReference type="PROSITE" id="PS50200">
    <property type="entry name" value="RA"/>
    <property type="match status" value="1"/>
</dbReference>
<gene>
    <name evidence="5" type="ORF">Tdes44962_MAKER02520</name>
</gene>
<dbReference type="Gene3D" id="3.10.20.90">
    <property type="entry name" value="Phosphatidylinositol 3-kinase Catalytic Subunit, Chain A, domain 1"/>
    <property type="match status" value="1"/>
</dbReference>